<keyword evidence="4" id="KW-0132">Cell division</keyword>
<keyword evidence="7" id="KW-0131">Cell cycle</keyword>
<dbReference type="GO" id="GO:0051301">
    <property type="term" value="P:cell division"/>
    <property type="evidence" value="ECO:0007669"/>
    <property type="project" value="UniProtKB-KW"/>
</dbReference>
<proteinExistence type="inferred from homology"/>
<organism evidence="11 12">
    <name type="scientific">Rhizopus microsporus</name>
    <dbReference type="NCBI Taxonomy" id="58291"/>
    <lineage>
        <taxon>Eukaryota</taxon>
        <taxon>Fungi</taxon>
        <taxon>Fungi incertae sedis</taxon>
        <taxon>Mucoromycota</taxon>
        <taxon>Mucoromycotina</taxon>
        <taxon>Mucoromycetes</taxon>
        <taxon>Mucorales</taxon>
        <taxon>Mucorineae</taxon>
        <taxon>Rhizopodaceae</taxon>
        <taxon>Rhizopus</taxon>
    </lineage>
</organism>
<evidence type="ECO:0000256" key="8">
    <source>
        <dbReference type="ARBA" id="ARBA00023328"/>
    </source>
</evidence>
<dbReference type="Pfam" id="PF03800">
    <property type="entry name" value="Nuf2"/>
    <property type="match status" value="1"/>
</dbReference>
<gene>
    <name evidence="11" type="ORF">BCV71DRAFT_294884</name>
</gene>
<keyword evidence="3" id="KW-0158">Chromosome</keyword>
<evidence type="ECO:0000256" key="7">
    <source>
        <dbReference type="ARBA" id="ARBA00023306"/>
    </source>
</evidence>
<keyword evidence="5" id="KW-0498">Mitosis</keyword>
<evidence type="ECO:0000313" key="11">
    <source>
        <dbReference type="EMBL" id="ORE12309.1"/>
    </source>
</evidence>
<evidence type="ECO:0000256" key="1">
    <source>
        <dbReference type="ARBA" id="ARBA00004584"/>
    </source>
</evidence>
<feature type="coiled-coil region" evidence="9">
    <location>
        <begin position="333"/>
        <end position="413"/>
    </location>
</feature>
<name>A0A1X0RJU0_RHIZD</name>
<evidence type="ECO:0000313" key="12">
    <source>
        <dbReference type="Proteomes" id="UP000242381"/>
    </source>
</evidence>
<dbReference type="Gene3D" id="1.10.418.60">
    <property type="entry name" value="Ncd80 complex, Nuf2 subunit"/>
    <property type="match status" value="1"/>
</dbReference>
<protein>
    <recommendedName>
        <fullName evidence="10">Kinetochore protein Nuf2 N-terminal domain-containing protein</fullName>
    </recommendedName>
</protein>
<feature type="coiled-coil region" evidence="9">
    <location>
        <begin position="176"/>
        <end position="217"/>
    </location>
</feature>
<dbReference type="Proteomes" id="UP000242381">
    <property type="component" value="Unassembled WGS sequence"/>
</dbReference>
<dbReference type="InterPro" id="IPR005549">
    <property type="entry name" value="Kinetochore_Nuf2_N"/>
</dbReference>
<evidence type="ECO:0000259" key="10">
    <source>
        <dbReference type="Pfam" id="PF03800"/>
    </source>
</evidence>
<evidence type="ECO:0000256" key="9">
    <source>
        <dbReference type="SAM" id="Coils"/>
    </source>
</evidence>
<dbReference type="VEuPathDB" id="FungiDB:BCV72DRAFT_225904"/>
<dbReference type="GO" id="GO:0031262">
    <property type="term" value="C:Ndc80 complex"/>
    <property type="evidence" value="ECO:0007669"/>
    <property type="project" value="InterPro"/>
</dbReference>
<comment type="similarity">
    <text evidence="2">Belongs to the NUF2 family.</text>
</comment>
<sequence length="445" mass="52521">MSQTSRRTSQEVYIPPSKPPTLTVSQIIETLVPCGLQISEEFLNNPQPDKVQALYWVFIDILVGWRIRHIEERINTLSKKLTEDSARSIELYKAMKKLLQSIGYTDFTMLDVVTPTKPRLISVLSVLVHYMAFRHKAWNIVNKPLKQSMQKMQNAVVVCQEEAMIKERFIEAKAIRNQHASEIKEIEKDNQVLLEQLQQVEKKSKELNVEHQMIKSEQAPMIERLHSYKETLGLSRERLVEYKSKAEINIDHLMDSTRTFKLKTEQSREMILDYDSKLQRVETTFPRHKAILKALSTTLKLLRDVYGENAELNKAKSTNTALLEEIFNRKVQLESEEKSSEAVMKEMRKYEHNLNKVNIKFENSRERHKARQKEFEESRKDLEEKLHGAYEELNQLMREITTHEEEYKRIIYEDQREQAALEEKLYQVYLKIDLIDQSLRPTKID</sequence>
<comment type="subcellular location">
    <subcellularLocation>
        <location evidence="1">Chromosome</location>
        <location evidence="1">Centromere</location>
    </subcellularLocation>
</comment>
<dbReference type="OMA" id="YLKMEAH"/>
<dbReference type="EMBL" id="KV921715">
    <property type="protein sequence ID" value="ORE12309.1"/>
    <property type="molecule type" value="Genomic_DNA"/>
</dbReference>
<dbReference type="AlphaFoldDB" id="A0A1X0RJU0"/>
<reference evidence="11 12" key="1">
    <citation type="journal article" date="2016" name="Proc. Natl. Acad. Sci. U.S.A.">
        <title>Lipid metabolic changes in an early divergent fungus govern the establishment of a mutualistic symbiosis with endobacteria.</title>
        <authorList>
            <person name="Lastovetsky O.A."/>
            <person name="Gaspar M.L."/>
            <person name="Mondo S.J."/>
            <person name="LaButti K.M."/>
            <person name="Sandor L."/>
            <person name="Grigoriev I.V."/>
            <person name="Henry S.A."/>
            <person name="Pawlowska T.E."/>
        </authorList>
    </citation>
    <scope>NUCLEOTIDE SEQUENCE [LARGE SCALE GENOMIC DNA]</scope>
    <source>
        <strain evidence="11 12">ATCC 11559</strain>
    </source>
</reference>
<evidence type="ECO:0000256" key="6">
    <source>
        <dbReference type="ARBA" id="ARBA00023054"/>
    </source>
</evidence>
<evidence type="ECO:0000256" key="3">
    <source>
        <dbReference type="ARBA" id="ARBA00022454"/>
    </source>
</evidence>
<feature type="domain" description="Kinetochore protein Nuf2 N-terminal" evidence="10">
    <location>
        <begin position="20"/>
        <end position="147"/>
    </location>
</feature>
<evidence type="ECO:0000256" key="2">
    <source>
        <dbReference type="ARBA" id="ARBA00005498"/>
    </source>
</evidence>
<keyword evidence="8" id="KW-0137">Centromere</keyword>
<evidence type="ECO:0000256" key="4">
    <source>
        <dbReference type="ARBA" id="ARBA00022618"/>
    </source>
</evidence>
<keyword evidence="6 9" id="KW-0175">Coiled coil</keyword>
<evidence type="ECO:0000256" key="5">
    <source>
        <dbReference type="ARBA" id="ARBA00022776"/>
    </source>
</evidence>
<dbReference type="InterPro" id="IPR038275">
    <property type="entry name" value="Nuf2_N_sf"/>
</dbReference>
<accession>A0A1X0RJU0</accession>